<feature type="domain" description="J" evidence="2">
    <location>
        <begin position="66"/>
        <end position="130"/>
    </location>
</feature>
<feature type="region of interest" description="Disordered" evidence="1">
    <location>
        <begin position="161"/>
        <end position="252"/>
    </location>
</feature>
<evidence type="ECO:0000313" key="3">
    <source>
        <dbReference type="EMBL" id="KZV46497.1"/>
    </source>
</evidence>
<evidence type="ECO:0000256" key="1">
    <source>
        <dbReference type="SAM" id="MobiDB-lite"/>
    </source>
</evidence>
<dbReference type="SMART" id="SM00271">
    <property type="entry name" value="DnaJ"/>
    <property type="match status" value="1"/>
</dbReference>
<dbReference type="PROSITE" id="PS00636">
    <property type="entry name" value="DNAJ_1"/>
    <property type="match status" value="1"/>
</dbReference>
<dbReference type="Gene3D" id="1.10.287.110">
    <property type="entry name" value="DnaJ domain"/>
    <property type="match status" value="1"/>
</dbReference>
<evidence type="ECO:0000313" key="4">
    <source>
        <dbReference type="Proteomes" id="UP000250235"/>
    </source>
</evidence>
<dbReference type="InterPro" id="IPR018253">
    <property type="entry name" value="DnaJ_domain_CS"/>
</dbReference>
<gene>
    <name evidence="3" type="ORF">F511_10602</name>
</gene>
<dbReference type="CDD" id="cd06257">
    <property type="entry name" value="DnaJ"/>
    <property type="match status" value="1"/>
</dbReference>
<feature type="compositionally biased region" description="Polar residues" evidence="1">
    <location>
        <begin position="374"/>
        <end position="384"/>
    </location>
</feature>
<dbReference type="Pfam" id="PF11926">
    <property type="entry name" value="DUF3444"/>
    <property type="match status" value="1"/>
</dbReference>
<dbReference type="InterPro" id="IPR036869">
    <property type="entry name" value="J_dom_sf"/>
</dbReference>
<sequence>MEYNRDEAIRTKEIAEKKLLERDVRGAKEFAVKAQRMYSGLDGLSQFLEVIDLYIAFEEKVKGEMDCYRILGVDPFSEEEVLKRQYRKMAFAIHPDRNKSVGAEGAFKILSQVWDVLSNKEKKLAYDLKMNLGAPKQWGNGLHNVSTCPCSSSARCTVSNTNPLHITTRPRTPPTSQQFSTILQDPRSQTLSDGSRCHSTPSHASHQIPCTGEANPRHQNAPLNTDWSRYDAAPHKPYNLTHGTSSHHTHSQLNKNSSVATVYPSYSPSPKPIHCNYSPTVNNLSGSSHQSLRPKTFWTACNMCRSQFEYQNIFLNQKLLCPQCRRPFLATEIPAPTVKFRSVSPWLFPHQQKGNFVASNGSINVRAFERNNLNNRRIQPSGPTLNRWPEKEDTSTSDGTLHKNVIYQENVEESRDSNASSSGLSGEKLNNRSHTDGLNCNDHRQVNRGSKSRLKRTSDNLKGSFGVGQTISSGCNKPRRVKELSQMEIRDMLMVKAKSEILCKLNEWKIAESKPAPVKKPKNKTSMCILHEDLAIDQKADKSIDHLHLNNKYSSQAEGSPALNEIDDVSANPVQIVSMTVPDADFYNFDQCRTEESFRGNQVWAAYDDDDGMPRYYAVVHQVISVKPFKLQISWLNSKTTSEFGSLDWIRNGFTKSSGDFRVGKYEFSTSLTSFSHPVKWRKGARGAIQIFPTKGDIWALYTNWSPDWNVLTADETVHKYDMVMILEGYNEHRGVVVAPLVKVAGFTSVFRQCSDQTKILTIPREEIFRLSHQVPHYTLNGKEYKNSPSGCYELDPAALPLELLKVITEAEEAEAENIATRPVKLTESAVESGSVEKEKPIITYFRRNKMKKVAGEA</sequence>
<feature type="compositionally biased region" description="Polar residues" evidence="1">
    <location>
        <begin position="176"/>
        <end position="205"/>
    </location>
</feature>
<evidence type="ECO:0000259" key="2">
    <source>
        <dbReference type="PROSITE" id="PS50076"/>
    </source>
</evidence>
<dbReference type="PANTHER" id="PTHR44137:SF61">
    <property type="entry name" value="J DOMAIN-CONTAINING PROTEIN"/>
    <property type="match status" value="1"/>
</dbReference>
<dbReference type="AlphaFoldDB" id="A0A2Z7CKS5"/>
<dbReference type="PROSITE" id="PS50076">
    <property type="entry name" value="DNAJ_2"/>
    <property type="match status" value="1"/>
</dbReference>
<name>A0A2Z7CKS5_9LAMI</name>
<dbReference type="PANTHER" id="PTHR44137">
    <property type="entry name" value="BNAC03G44070D PROTEIN"/>
    <property type="match status" value="1"/>
</dbReference>
<accession>A0A2Z7CKS5</accession>
<protein>
    <recommendedName>
        <fullName evidence="2">J domain-containing protein</fullName>
    </recommendedName>
</protein>
<proteinExistence type="predicted"/>
<dbReference type="EMBL" id="KQ995661">
    <property type="protein sequence ID" value="KZV46497.1"/>
    <property type="molecule type" value="Genomic_DNA"/>
</dbReference>
<dbReference type="InterPro" id="IPR056988">
    <property type="entry name" value="Zn_ribbon_pln"/>
</dbReference>
<dbReference type="InterPro" id="IPR001623">
    <property type="entry name" value="DnaJ_domain"/>
</dbReference>
<dbReference type="Pfam" id="PF00226">
    <property type="entry name" value="DnaJ"/>
    <property type="match status" value="1"/>
</dbReference>
<keyword evidence="4" id="KW-1185">Reference proteome</keyword>
<feature type="region of interest" description="Disordered" evidence="1">
    <location>
        <begin position="374"/>
        <end position="478"/>
    </location>
</feature>
<feature type="compositionally biased region" description="Basic and acidic residues" evidence="1">
    <location>
        <begin position="429"/>
        <end position="445"/>
    </location>
</feature>
<reference evidence="3 4" key="1">
    <citation type="journal article" date="2015" name="Proc. Natl. Acad. Sci. U.S.A.">
        <title>The resurrection genome of Boea hygrometrica: A blueprint for survival of dehydration.</title>
        <authorList>
            <person name="Xiao L."/>
            <person name="Yang G."/>
            <person name="Zhang L."/>
            <person name="Yang X."/>
            <person name="Zhao S."/>
            <person name="Ji Z."/>
            <person name="Zhou Q."/>
            <person name="Hu M."/>
            <person name="Wang Y."/>
            <person name="Chen M."/>
            <person name="Xu Y."/>
            <person name="Jin H."/>
            <person name="Xiao X."/>
            <person name="Hu G."/>
            <person name="Bao F."/>
            <person name="Hu Y."/>
            <person name="Wan P."/>
            <person name="Li L."/>
            <person name="Deng X."/>
            <person name="Kuang T."/>
            <person name="Xiang C."/>
            <person name="Zhu J.K."/>
            <person name="Oliver M.J."/>
            <person name="He Y."/>
        </authorList>
    </citation>
    <scope>NUCLEOTIDE SEQUENCE [LARGE SCALE GENOMIC DNA]</scope>
    <source>
        <strain evidence="4">cv. XS01</strain>
    </source>
</reference>
<organism evidence="3 4">
    <name type="scientific">Dorcoceras hygrometricum</name>
    <dbReference type="NCBI Taxonomy" id="472368"/>
    <lineage>
        <taxon>Eukaryota</taxon>
        <taxon>Viridiplantae</taxon>
        <taxon>Streptophyta</taxon>
        <taxon>Embryophyta</taxon>
        <taxon>Tracheophyta</taxon>
        <taxon>Spermatophyta</taxon>
        <taxon>Magnoliopsida</taxon>
        <taxon>eudicotyledons</taxon>
        <taxon>Gunneridae</taxon>
        <taxon>Pentapetalae</taxon>
        <taxon>asterids</taxon>
        <taxon>lamiids</taxon>
        <taxon>Lamiales</taxon>
        <taxon>Gesneriaceae</taxon>
        <taxon>Didymocarpoideae</taxon>
        <taxon>Trichosporeae</taxon>
        <taxon>Loxocarpinae</taxon>
        <taxon>Dorcoceras</taxon>
    </lineage>
</organism>
<dbReference type="SUPFAM" id="SSF46565">
    <property type="entry name" value="Chaperone J-domain"/>
    <property type="match status" value="1"/>
</dbReference>
<feature type="compositionally biased region" description="Polar residues" evidence="1">
    <location>
        <begin position="217"/>
        <end position="227"/>
    </location>
</feature>
<dbReference type="OrthoDB" id="66964at2759"/>
<dbReference type="Proteomes" id="UP000250235">
    <property type="component" value="Unassembled WGS sequence"/>
</dbReference>
<dbReference type="InterPro" id="IPR024593">
    <property type="entry name" value="DUF3444"/>
</dbReference>
<dbReference type="PRINTS" id="PR00625">
    <property type="entry name" value="JDOMAIN"/>
</dbReference>
<dbReference type="Pfam" id="PF23551">
    <property type="entry name" value="Zn_ribbon_20"/>
    <property type="match status" value="1"/>
</dbReference>